<evidence type="ECO:0000256" key="1">
    <source>
        <dbReference type="ARBA" id="ARBA00001966"/>
    </source>
</evidence>
<dbReference type="PANTHER" id="PTHR43409">
    <property type="entry name" value="ANAEROBIC MAGNESIUM-PROTOPORPHYRIN IX MONOMETHYL ESTER CYCLASE-RELATED"/>
    <property type="match status" value="1"/>
</dbReference>
<keyword evidence="3" id="KW-0808">Transferase</keyword>
<evidence type="ECO:0000256" key="2">
    <source>
        <dbReference type="ARBA" id="ARBA00022603"/>
    </source>
</evidence>
<dbReference type="Gene3D" id="3.80.30.20">
    <property type="entry name" value="tm_1862 like domain"/>
    <property type="match status" value="1"/>
</dbReference>
<dbReference type="PANTHER" id="PTHR43409:SF7">
    <property type="entry name" value="BLL1977 PROTEIN"/>
    <property type="match status" value="1"/>
</dbReference>
<keyword evidence="4" id="KW-0949">S-adenosyl-L-methionine</keyword>
<evidence type="ECO:0000256" key="3">
    <source>
        <dbReference type="ARBA" id="ARBA00022679"/>
    </source>
</evidence>
<evidence type="ECO:0000259" key="8">
    <source>
        <dbReference type="PROSITE" id="PS51918"/>
    </source>
</evidence>
<keyword evidence="7" id="KW-0411">Iron-sulfur</keyword>
<name>A0A4U7JJV8_9FIRM</name>
<dbReference type="GO" id="GO:0046872">
    <property type="term" value="F:metal ion binding"/>
    <property type="evidence" value="ECO:0007669"/>
    <property type="project" value="UniProtKB-KW"/>
</dbReference>
<dbReference type="SFLD" id="SFLDG01123">
    <property type="entry name" value="methyltransferase_(Class_B)"/>
    <property type="match status" value="1"/>
</dbReference>
<dbReference type="InterPro" id="IPR036724">
    <property type="entry name" value="Cobalamin-bd_sf"/>
</dbReference>
<dbReference type="Proteomes" id="UP000306409">
    <property type="component" value="Chromosome"/>
</dbReference>
<dbReference type="KEGG" id="rher:EHE19_015355"/>
<evidence type="ECO:0000256" key="5">
    <source>
        <dbReference type="ARBA" id="ARBA00022723"/>
    </source>
</evidence>
<dbReference type="GO" id="GO:0031419">
    <property type="term" value="F:cobalamin binding"/>
    <property type="evidence" value="ECO:0007669"/>
    <property type="project" value="InterPro"/>
</dbReference>
<sequence>MKNLDCLLIGYTGNNLELEKSRILAVSQKPLNIENPFNLAIAYLGTLLDKLNISFQYIVSFEDDQKELIKKMQSHKFKAIAISTTFCINIDCVRNMVKIIRNIDSNVKIIIGGYFIAARIKQLDELERKILFKKIGADIYINSFYGESTLGEIILALKSGGDLNKIDNIYYKDKNKYHTKEAISDEYNIKNYNINWSLFEDKLGTYVPIRTSVSCPFSCNFCIYSQNTGKHRQLDILQVEDELKQLKRIGKTKIINFTDSTFNVPMNRYKELLRMLIRNKFEFKWHSFARCQYLDEEAVSLMKESGCQAVHLGFESGNQEMLNVMNKSAKIQDYIRGHSLLKKYNIMTTGLFFIGFPGETLSTVKDTVNFINNIRPDYYFIQPWIYDHSTSIANQAEKYELKGSMYNWSHKTMNSELAIKLAAQLPKIIKSSTMRNMDTTYFYQLLNAGFTANELKEIEEKLNEIKYKDIIVDEDILNYFK</sequence>
<dbReference type="SUPFAM" id="SSF52242">
    <property type="entry name" value="Cobalamin (vitamin B12)-binding domain"/>
    <property type="match status" value="1"/>
</dbReference>
<dbReference type="PROSITE" id="PS51918">
    <property type="entry name" value="RADICAL_SAM"/>
    <property type="match status" value="1"/>
</dbReference>
<dbReference type="AlphaFoldDB" id="A0A4U7JJV8"/>
<evidence type="ECO:0000313" key="10">
    <source>
        <dbReference type="Proteomes" id="UP000306409"/>
    </source>
</evidence>
<keyword evidence="6" id="KW-0408">Iron</keyword>
<dbReference type="SFLD" id="SFLDG01082">
    <property type="entry name" value="B12-binding_domain_containing"/>
    <property type="match status" value="1"/>
</dbReference>
<evidence type="ECO:0000256" key="7">
    <source>
        <dbReference type="ARBA" id="ARBA00023014"/>
    </source>
</evidence>
<dbReference type="GO" id="GO:0003824">
    <property type="term" value="F:catalytic activity"/>
    <property type="evidence" value="ECO:0007669"/>
    <property type="project" value="InterPro"/>
</dbReference>
<dbReference type="InterPro" id="IPR006638">
    <property type="entry name" value="Elp3/MiaA/NifB-like_rSAM"/>
</dbReference>
<protein>
    <submittedName>
        <fullName evidence="9">Radical SAM protein</fullName>
    </submittedName>
</protein>
<dbReference type="SFLD" id="SFLDS00029">
    <property type="entry name" value="Radical_SAM"/>
    <property type="match status" value="1"/>
</dbReference>
<dbReference type="OrthoDB" id="2990459at2"/>
<organism evidence="9 10">
    <name type="scientific">Ruminiclostridium herbifermentans</name>
    <dbReference type="NCBI Taxonomy" id="2488810"/>
    <lineage>
        <taxon>Bacteria</taxon>
        <taxon>Bacillati</taxon>
        <taxon>Bacillota</taxon>
        <taxon>Clostridia</taxon>
        <taxon>Eubacteriales</taxon>
        <taxon>Oscillospiraceae</taxon>
        <taxon>Ruminiclostridium</taxon>
    </lineage>
</organism>
<keyword evidence="2" id="KW-0489">Methyltransferase</keyword>
<dbReference type="RefSeq" id="WP_137696987.1">
    <property type="nucleotide sequence ID" value="NZ_CP061336.1"/>
</dbReference>
<dbReference type="InterPro" id="IPR034466">
    <property type="entry name" value="Methyltransferase_Class_B"/>
</dbReference>
<evidence type="ECO:0000256" key="4">
    <source>
        <dbReference type="ARBA" id="ARBA00022691"/>
    </source>
</evidence>
<evidence type="ECO:0000313" key="9">
    <source>
        <dbReference type="EMBL" id="QNU66243.1"/>
    </source>
</evidence>
<dbReference type="GO" id="GO:0051539">
    <property type="term" value="F:4 iron, 4 sulfur cluster binding"/>
    <property type="evidence" value="ECO:0007669"/>
    <property type="project" value="UniProtKB-KW"/>
</dbReference>
<accession>A0A4U7JJV8</accession>
<dbReference type="CDD" id="cd01335">
    <property type="entry name" value="Radical_SAM"/>
    <property type="match status" value="1"/>
</dbReference>
<keyword evidence="10" id="KW-1185">Reference proteome</keyword>
<dbReference type="InterPro" id="IPR051198">
    <property type="entry name" value="BchE-like"/>
</dbReference>
<dbReference type="SUPFAM" id="SSF102114">
    <property type="entry name" value="Radical SAM enzymes"/>
    <property type="match status" value="1"/>
</dbReference>
<proteinExistence type="predicted"/>
<reference evidence="9 10" key="1">
    <citation type="submission" date="2020-09" db="EMBL/GenBank/DDBJ databases">
        <title>Characterization and genome sequencing of Ruminiclostridium sp. nov. MA18.</title>
        <authorList>
            <person name="Rettenmaier R."/>
            <person name="Kowollik M.-L."/>
            <person name="Liebl W."/>
            <person name="Zverlov V."/>
        </authorList>
    </citation>
    <scope>NUCLEOTIDE SEQUENCE [LARGE SCALE GENOMIC DNA]</scope>
    <source>
        <strain evidence="9 10">MA18</strain>
    </source>
</reference>
<dbReference type="InterPro" id="IPR007197">
    <property type="entry name" value="rSAM"/>
</dbReference>
<gene>
    <name evidence="9" type="ORF">EHE19_015355</name>
</gene>
<keyword evidence="5" id="KW-0479">Metal-binding</keyword>
<dbReference type="SMART" id="SM00729">
    <property type="entry name" value="Elp3"/>
    <property type="match status" value="1"/>
</dbReference>
<dbReference type="InterPro" id="IPR023404">
    <property type="entry name" value="rSAM_horseshoe"/>
</dbReference>
<comment type="cofactor">
    <cofactor evidence="1">
        <name>[4Fe-4S] cluster</name>
        <dbReference type="ChEBI" id="CHEBI:49883"/>
    </cofactor>
</comment>
<dbReference type="Pfam" id="PF04055">
    <property type="entry name" value="Radical_SAM"/>
    <property type="match status" value="1"/>
</dbReference>
<dbReference type="InterPro" id="IPR058240">
    <property type="entry name" value="rSAM_sf"/>
</dbReference>
<evidence type="ECO:0000256" key="6">
    <source>
        <dbReference type="ARBA" id="ARBA00023004"/>
    </source>
</evidence>
<dbReference type="EMBL" id="CP061336">
    <property type="protein sequence ID" value="QNU66243.1"/>
    <property type="molecule type" value="Genomic_DNA"/>
</dbReference>
<feature type="domain" description="Radical SAM core" evidence="8">
    <location>
        <begin position="201"/>
        <end position="422"/>
    </location>
</feature>